<reference evidence="3" key="1">
    <citation type="journal article" date="2024" name="Int. J. Syst. Evol. Microbiol.">
        <title>Brooklawnia propionicigenes sp. nov., a facultatively anaerobic, propionate-producing bacterium isolated from a methanogenic reactor treating waste from cattle farms.</title>
        <authorList>
            <person name="Akita Y."/>
            <person name="Ueki A."/>
            <person name="Tonouchi A."/>
            <person name="Sugawara Y."/>
            <person name="Honma S."/>
            <person name="Kaku N."/>
            <person name="Ueki K."/>
        </authorList>
    </citation>
    <scope>NUCLEOTIDE SEQUENCE</scope>
    <source>
        <strain evidence="3">SH051</strain>
    </source>
</reference>
<dbReference type="InterPro" id="IPR027417">
    <property type="entry name" value="P-loop_NTPase"/>
</dbReference>
<organism evidence="3 4">
    <name type="scientific">Brooklawnia propionicigenes</name>
    <dbReference type="NCBI Taxonomy" id="3041175"/>
    <lineage>
        <taxon>Bacteria</taxon>
        <taxon>Bacillati</taxon>
        <taxon>Actinomycetota</taxon>
        <taxon>Actinomycetes</taxon>
        <taxon>Propionibacteriales</taxon>
        <taxon>Propionibacteriaceae</taxon>
        <taxon>Brooklawnia</taxon>
    </lineage>
</organism>
<feature type="region of interest" description="Disordered" evidence="1">
    <location>
        <begin position="362"/>
        <end position="471"/>
    </location>
</feature>
<feature type="domain" description="DUF3631" evidence="2">
    <location>
        <begin position="191"/>
        <end position="356"/>
    </location>
</feature>
<gene>
    <name evidence="3" type="ORF">brsh051_01900</name>
</gene>
<name>A0AAN0MEL7_9ACTN</name>
<sequence length="497" mass="54921">MSEWLKTPALDDAVVWLKRYVITTAVEDIWVMALWAQHTWLLGYVPVTPRLLIDSIMPGSGKTTALEHLQRICLDPAQMSQVTSSALLVRLVAERPRTLLLDEVDRSLDPKKETTSDLLSILNSGYKRGATRPVLTPTKGGDWIPKEMATYCAVAMAGNSPRIPDDTRSRALRIFLLPDVNDQAEETDWLDEDFELQALTVGDGLRQWAETHAGQVKEARPTFPDGCKGRLKERWVAFVRVAAVVGGPWPQRVSALIERDMEEERRDREDGMRSIPPTMQAILDVAEIVKDRQFVPTSEIVAKMIADRPDQWSKESPYGRDLTAHRLAKMLVGAGVRPRQEPDGERRRGYAEVDIAAVASRLHTNSVNGSNDTNDSNGRYPNSSEGSQSNRSNRSTRSDRSDEPDHPGEGADHSRASHDVHLSESGPIGPTGYDKPIQRGPTGEQSQSGHAQTDSRTTGPIGEATDPCPDCGMSLTLRAGTQKCTWRHKLAQKGGLS</sequence>
<evidence type="ECO:0000259" key="2">
    <source>
        <dbReference type="Pfam" id="PF12307"/>
    </source>
</evidence>
<evidence type="ECO:0000313" key="3">
    <source>
        <dbReference type="EMBL" id="BEH00909.1"/>
    </source>
</evidence>
<evidence type="ECO:0000256" key="1">
    <source>
        <dbReference type="SAM" id="MobiDB-lite"/>
    </source>
</evidence>
<dbReference type="CDD" id="cd00267">
    <property type="entry name" value="ABC_ATPase"/>
    <property type="match status" value="1"/>
</dbReference>
<dbReference type="Proteomes" id="UP001431656">
    <property type="component" value="Chromosome"/>
</dbReference>
<accession>A0AAN0MEL7</accession>
<feature type="compositionally biased region" description="Polar residues" evidence="1">
    <location>
        <begin position="443"/>
        <end position="458"/>
    </location>
</feature>
<dbReference type="EMBL" id="AP028056">
    <property type="protein sequence ID" value="BEH00909.1"/>
    <property type="molecule type" value="Genomic_DNA"/>
</dbReference>
<dbReference type="SUPFAM" id="SSF52540">
    <property type="entry name" value="P-loop containing nucleoside triphosphate hydrolases"/>
    <property type="match status" value="1"/>
</dbReference>
<feature type="compositionally biased region" description="Basic and acidic residues" evidence="1">
    <location>
        <begin position="396"/>
        <end position="422"/>
    </location>
</feature>
<dbReference type="KEGG" id="broo:brsh051_01900"/>
<proteinExistence type="predicted"/>
<dbReference type="Pfam" id="PF12307">
    <property type="entry name" value="DUF3631"/>
    <property type="match status" value="1"/>
</dbReference>
<protein>
    <recommendedName>
        <fullName evidence="2">DUF3631 domain-containing protein</fullName>
    </recommendedName>
</protein>
<dbReference type="AlphaFoldDB" id="A0AAN0MEL7"/>
<feature type="compositionally biased region" description="Polar residues" evidence="1">
    <location>
        <begin position="362"/>
        <end position="386"/>
    </location>
</feature>
<keyword evidence="4" id="KW-1185">Reference proteome</keyword>
<evidence type="ECO:0000313" key="4">
    <source>
        <dbReference type="Proteomes" id="UP001431656"/>
    </source>
</evidence>
<dbReference type="InterPro" id="IPR022081">
    <property type="entry name" value="DUF3631"/>
</dbReference>
<dbReference type="RefSeq" id="WP_286266700.1">
    <property type="nucleotide sequence ID" value="NZ_AP028056.1"/>
</dbReference>